<accession>A0A9X1B6Y2</accession>
<dbReference type="RefSeq" id="WP_200250087.1">
    <property type="nucleotide sequence ID" value="NZ_NRRY01000068.1"/>
</dbReference>
<evidence type="ECO:0000313" key="1">
    <source>
        <dbReference type="EMBL" id="MBK1621331.1"/>
    </source>
</evidence>
<name>A0A9X1B6Y2_9GAMM</name>
<reference evidence="1 2" key="1">
    <citation type="journal article" date="2020" name="Microorganisms">
        <title>Osmotic Adaptation and Compatible Solute Biosynthesis of Phototrophic Bacteria as Revealed from Genome Analyses.</title>
        <authorList>
            <person name="Imhoff J.F."/>
            <person name="Rahn T."/>
            <person name="Kunzel S."/>
            <person name="Keller A."/>
            <person name="Neulinger S.C."/>
        </authorList>
    </citation>
    <scope>NUCLEOTIDE SEQUENCE [LARGE SCALE GENOMIC DNA]</scope>
    <source>
        <strain evidence="1 2">DSM 25653</strain>
    </source>
</reference>
<comment type="caution">
    <text evidence="1">The sequence shown here is derived from an EMBL/GenBank/DDBJ whole genome shotgun (WGS) entry which is preliminary data.</text>
</comment>
<protein>
    <submittedName>
        <fullName evidence="1">Uncharacterized protein</fullName>
    </submittedName>
</protein>
<proteinExistence type="predicted"/>
<evidence type="ECO:0000313" key="2">
    <source>
        <dbReference type="Proteomes" id="UP001138768"/>
    </source>
</evidence>
<dbReference type="AlphaFoldDB" id="A0A9X1B6Y2"/>
<sequence length="79" mass="8521">MQVIEFETTAQHQAIQLPRGVPDGVNLRVLVLLEEQPALATVGTHKEPNRPAPQLAGSVNMTDDLIAPAAPESDWNALQ</sequence>
<organism evidence="1 2">
    <name type="scientific">Lamprobacter modestohalophilus</name>
    <dbReference type="NCBI Taxonomy" id="1064514"/>
    <lineage>
        <taxon>Bacteria</taxon>
        <taxon>Pseudomonadati</taxon>
        <taxon>Pseudomonadota</taxon>
        <taxon>Gammaproteobacteria</taxon>
        <taxon>Chromatiales</taxon>
        <taxon>Chromatiaceae</taxon>
        <taxon>Lamprobacter</taxon>
    </lineage>
</organism>
<gene>
    <name evidence="1" type="ORF">CKO42_23535</name>
</gene>
<dbReference type="Proteomes" id="UP001138768">
    <property type="component" value="Unassembled WGS sequence"/>
</dbReference>
<keyword evidence="2" id="KW-1185">Reference proteome</keyword>
<dbReference type="EMBL" id="NRRY01000068">
    <property type="protein sequence ID" value="MBK1621331.1"/>
    <property type="molecule type" value="Genomic_DNA"/>
</dbReference>